<evidence type="ECO:0000259" key="5">
    <source>
        <dbReference type="SMART" id="SM00744"/>
    </source>
</evidence>
<sequence length="230" mass="26366">MEAVVVIASFSLDIYLNLLFSLLITLFPFSILRSTSDAGRDFIAPCKCRDTSKHVHRECLDQWRAVKFSLYVGDPVYNFIIHSRYYREVLDFCEEGIILKLIDWMIVASGGAYDTKNAYARECWGLLPAFCCCPSDLHKKAQALTTLLIPFLKESSFMLENISAALQELVNKNKNVLASDTLSKELISTKRRMKILIWYWSSNANTLTQRSPLAKILRLWLRALRNGSRL</sequence>
<gene>
    <name evidence="6" type="ORF">CQW23_21505</name>
</gene>
<dbReference type="SMART" id="SM00744">
    <property type="entry name" value="RINGv"/>
    <property type="match status" value="1"/>
</dbReference>
<feature type="transmembrane region" description="Helical" evidence="4">
    <location>
        <begin position="14"/>
        <end position="32"/>
    </location>
</feature>
<proteinExistence type="predicted"/>
<dbReference type="GO" id="GO:0008270">
    <property type="term" value="F:zinc ion binding"/>
    <property type="evidence" value="ECO:0007669"/>
    <property type="project" value="UniProtKB-KW"/>
</dbReference>
<dbReference type="PANTHER" id="PTHR48412:SF1">
    <property type="entry name" value="ARM REPEAT SUPERFAMILY PROTEIN"/>
    <property type="match status" value="1"/>
</dbReference>
<evidence type="ECO:0000313" key="7">
    <source>
        <dbReference type="Proteomes" id="UP000224567"/>
    </source>
</evidence>
<dbReference type="Pfam" id="PF12906">
    <property type="entry name" value="RINGv"/>
    <property type="match status" value="1"/>
</dbReference>
<organism evidence="6 7">
    <name type="scientific">Capsicum baccatum</name>
    <name type="common">Peruvian pepper</name>
    <dbReference type="NCBI Taxonomy" id="33114"/>
    <lineage>
        <taxon>Eukaryota</taxon>
        <taxon>Viridiplantae</taxon>
        <taxon>Streptophyta</taxon>
        <taxon>Embryophyta</taxon>
        <taxon>Tracheophyta</taxon>
        <taxon>Spermatophyta</taxon>
        <taxon>Magnoliopsida</taxon>
        <taxon>eudicotyledons</taxon>
        <taxon>Gunneridae</taxon>
        <taxon>Pentapetalae</taxon>
        <taxon>asterids</taxon>
        <taxon>lamiids</taxon>
        <taxon>Solanales</taxon>
        <taxon>Solanaceae</taxon>
        <taxon>Solanoideae</taxon>
        <taxon>Capsiceae</taxon>
        <taxon>Capsicum</taxon>
    </lineage>
</organism>
<dbReference type="Gene3D" id="3.30.40.10">
    <property type="entry name" value="Zinc/RING finger domain, C3HC4 (zinc finger)"/>
    <property type="match status" value="1"/>
</dbReference>
<keyword evidence="3" id="KW-0862">Zinc</keyword>
<dbReference type="AlphaFoldDB" id="A0A2G2VY78"/>
<feature type="domain" description="RING-CH-type" evidence="5">
    <location>
        <begin position="33"/>
        <end position="71"/>
    </location>
</feature>
<keyword evidence="4" id="KW-0472">Membrane</keyword>
<accession>A0A2G2VY78</accession>
<dbReference type="InterPro" id="IPR011016">
    <property type="entry name" value="Znf_RING-CH"/>
</dbReference>
<evidence type="ECO:0000256" key="1">
    <source>
        <dbReference type="ARBA" id="ARBA00022723"/>
    </source>
</evidence>
<dbReference type="SUPFAM" id="SSF57850">
    <property type="entry name" value="RING/U-box"/>
    <property type="match status" value="1"/>
</dbReference>
<dbReference type="Pfam" id="PF08161">
    <property type="entry name" value="RRP12_HEAT"/>
    <property type="match status" value="1"/>
</dbReference>
<dbReference type="EMBL" id="MLFT02000009">
    <property type="protein sequence ID" value="PHT37932.1"/>
    <property type="molecule type" value="Genomic_DNA"/>
</dbReference>
<keyword evidence="1" id="KW-0479">Metal-binding</keyword>
<reference evidence="7" key="2">
    <citation type="journal article" date="2017" name="J. Anim. Genet.">
        <title>Multiple reference genome sequences of hot pepper reveal the massive evolution of plant disease resistance genes by retroduplication.</title>
        <authorList>
            <person name="Kim S."/>
            <person name="Park J."/>
            <person name="Yeom S.-I."/>
            <person name="Kim Y.-M."/>
            <person name="Seo E."/>
            <person name="Kim K.-T."/>
            <person name="Kim M.-S."/>
            <person name="Lee J.M."/>
            <person name="Cheong K."/>
            <person name="Shin H.-S."/>
            <person name="Kim S.-B."/>
            <person name="Han K."/>
            <person name="Lee J."/>
            <person name="Park M."/>
            <person name="Lee H.-A."/>
            <person name="Lee H.-Y."/>
            <person name="Lee Y."/>
            <person name="Oh S."/>
            <person name="Lee J.H."/>
            <person name="Choi E."/>
            <person name="Choi E."/>
            <person name="Lee S.E."/>
            <person name="Jeon J."/>
            <person name="Kim H."/>
            <person name="Choi G."/>
            <person name="Song H."/>
            <person name="Lee J."/>
            <person name="Lee S.-C."/>
            <person name="Kwon J.-K."/>
            <person name="Lee H.-Y."/>
            <person name="Koo N."/>
            <person name="Hong Y."/>
            <person name="Kim R.W."/>
            <person name="Kang W.-H."/>
            <person name="Huh J.H."/>
            <person name="Kang B.-C."/>
            <person name="Yang T.-J."/>
            <person name="Lee Y.-H."/>
            <person name="Bennetzen J.L."/>
            <person name="Choi D."/>
        </authorList>
    </citation>
    <scope>NUCLEOTIDE SEQUENCE [LARGE SCALE GENOMIC DNA]</scope>
    <source>
        <strain evidence="7">cv. PBC81</strain>
    </source>
</reference>
<keyword evidence="2" id="KW-0863">Zinc-finger</keyword>
<dbReference type="Proteomes" id="UP000224567">
    <property type="component" value="Unassembled WGS sequence"/>
</dbReference>
<keyword evidence="4" id="KW-0812">Transmembrane</keyword>
<dbReference type="OrthoDB" id="2192888at2759"/>
<comment type="caution">
    <text evidence="6">The sequence shown here is derived from an EMBL/GenBank/DDBJ whole genome shotgun (WGS) entry which is preliminary data.</text>
</comment>
<dbReference type="STRING" id="33114.A0A2G2VY78"/>
<dbReference type="PANTHER" id="PTHR48412">
    <property type="entry name" value="ARM REPEAT SUPERFAMILY PROTEIN"/>
    <property type="match status" value="1"/>
</dbReference>
<protein>
    <recommendedName>
        <fullName evidence="5">RING-CH-type domain-containing protein</fullName>
    </recommendedName>
</protein>
<keyword evidence="7" id="KW-1185">Reference proteome</keyword>
<dbReference type="InterPro" id="IPR013083">
    <property type="entry name" value="Znf_RING/FYVE/PHD"/>
</dbReference>
<evidence type="ECO:0000256" key="2">
    <source>
        <dbReference type="ARBA" id="ARBA00022771"/>
    </source>
</evidence>
<reference evidence="6 7" key="1">
    <citation type="journal article" date="2017" name="Genome Biol.">
        <title>New reference genome sequences of hot pepper reveal the massive evolution of plant disease-resistance genes by retroduplication.</title>
        <authorList>
            <person name="Kim S."/>
            <person name="Park J."/>
            <person name="Yeom S.I."/>
            <person name="Kim Y.M."/>
            <person name="Seo E."/>
            <person name="Kim K.T."/>
            <person name="Kim M.S."/>
            <person name="Lee J.M."/>
            <person name="Cheong K."/>
            <person name="Shin H.S."/>
            <person name="Kim S.B."/>
            <person name="Han K."/>
            <person name="Lee J."/>
            <person name="Park M."/>
            <person name="Lee H.A."/>
            <person name="Lee H.Y."/>
            <person name="Lee Y."/>
            <person name="Oh S."/>
            <person name="Lee J.H."/>
            <person name="Choi E."/>
            <person name="Choi E."/>
            <person name="Lee S.E."/>
            <person name="Jeon J."/>
            <person name="Kim H."/>
            <person name="Choi G."/>
            <person name="Song H."/>
            <person name="Lee J."/>
            <person name="Lee S.C."/>
            <person name="Kwon J.K."/>
            <person name="Lee H.Y."/>
            <person name="Koo N."/>
            <person name="Hong Y."/>
            <person name="Kim R.W."/>
            <person name="Kang W.H."/>
            <person name="Huh J.H."/>
            <person name="Kang B.C."/>
            <person name="Yang T.J."/>
            <person name="Lee Y.H."/>
            <person name="Bennetzen J.L."/>
            <person name="Choi D."/>
        </authorList>
    </citation>
    <scope>NUCLEOTIDE SEQUENCE [LARGE SCALE GENOMIC DNA]</scope>
    <source>
        <strain evidence="7">cv. PBC81</strain>
    </source>
</reference>
<dbReference type="InterPro" id="IPR012978">
    <property type="entry name" value="HEAT_RRP12"/>
</dbReference>
<evidence type="ECO:0000256" key="4">
    <source>
        <dbReference type="SAM" id="Phobius"/>
    </source>
</evidence>
<evidence type="ECO:0000256" key="3">
    <source>
        <dbReference type="ARBA" id="ARBA00022833"/>
    </source>
</evidence>
<evidence type="ECO:0000313" key="6">
    <source>
        <dbReference type="EMBL" id="PHT37932.1"/>
    </source>
</evidence>
<keyword evidence="4" id="KW-1133">Transmembrane helix</keyword>
<name>A0A2G2VY78_CAPBA</name>